<feature type="region of interest" description="Disordered" evidence="1">
    <location>
        <begin position="22"/>
        <end position="41"/>
    </location>
</feature>
<dbReference type="EMBL" id="JACIDJ010000009">
    <property type="protein sequence ID" value="MBB3900279.1"/>
    <property type="molecule type" value="Genomic_DNA"/>
</dbReference>
<organism evidence="3 4">
    <name type="scientific">Roseococcus suduntuyensis</name>
    <dbReference type="NCBI Taxonomy" id="455361"/>
    <lineage>
        <taxon>Bacteria</taxon>
        <taxon>Pseudomonadati</taxon>
        <taxon>Pseudomonadota</taxon>
        <taxon>Alphaproteobacteria</taxon>
        <taxon>Acetobacterales</taxon>
        <taxon>Roseomonadaceae</taxon>
        <taxon>Roseococcus</taxon>
    </lineage>
</organism>
<protein>
    <recommendedName>
        <fullName evidence="5">DUF1849 family protein</fullName>
    </recommendedName>
</protein>
<keyword evidence="2" id="KW-0732">Signal</keyword>
<evidence type="ECO:0000313" key="3">
    <source>
        <dbReference type="EMBL" id="MBB3900279.1"/>
    </source>
</evidence>
<dbReference type="InterPro" id="IPR015000">
    <property type="entry name" value="EipB-like"/>
</dbReference>
<dbReference type="Pfam" id="PF08904">
    <property type="entry name" value="EipB_like"/>
    <property type="match status" value="1"/>
</dbReference>
<name>A0A840AF66_9PROT</name>
<feature type="signal peptide" evidence="2">
    <location>
        <begin position="1"/>
        <end position="21"/>
    </location>
</feature>
<accession>A0A840AF66</accession>
<sequence>MIRRALLTGLTLLLLAPAVPAQQATPPATPPATPAAEPGHERMLAHRAAYRLTLDGARDGAGVAEAQGLMLFDILDACDAWAARQRFTLIIQDRDGNSIETSSEYNTLEAKDGTRLRFSLNQITEGAVTSRVAGTAELTPEGGVARYDEPTNAEERLPPGTLLPMQHTIRALAAARSGQRIMVSPLFDGTSEDGAQDTTTLMAGGWTAPQPHAQFPLLSELGSARMRIAFFDRDQAAQGGASTPSYEVSLRYYENGVADELLMDFGDFRVRGELAELTPIPSPC</sequence>
<keyword evidence="4" id="KW-1185">Reference proteome</keyword>
<evidence type="ECO:0008006" key="5">
    <source>
        <dbReference type="Google" id="ProtNLM"/>
    </source>
</evidence>
<feature type="chain" id="PRO_5032812475" description="DUF1849 family protein" evidence="2">
    <location>
        <begin position="22"/>
        <end position="284"/>
    </location>
</feature>
<evidence type="ECO:0000256" key="2">
    <source>
        <dbReference type="SAM" id="SignalP"/>
    </source>
</evidence>
<proteinExistence type="predicted"/>
<dbReference type="AlphaFoldDB" id="A0A840AF66"/>
<reference evidence="3 4" key="1">
    <citation type="submission" date="2020-08" db="EMBL/GenBank/DDBJ databases">
        <title>Genomic Encyclopedia of Type Strains, Phase IV (KMG-IV): sequencing the most valuable type-strain genomes for metagenomic binning, comparative biology and taxonomic classification.</title>
        <authorList>
            <person name="Goeker M."/>
        </authorList>
    </citation>
    <scope>NUCLEOTIDE SEQUENCE [LARGE SCALE GENOMIC DNA]</scope>
    <source>
        <strain evidence="3 4">DSM 19979</strain>
    </source>
</reference>
<dbReference type="RefSeq" id="WP_242534765.1">
    <property type="nucleotide sequence ID" value="NZ_JACIDJ010000009.1"/>
</dbReference>
<evidence type="ECO:0000313" key="4">
    <source>
        <dbReference type="Proteomes" id="UP000553193"/>
    </source>
</evidence>
<comment type="caution">
    <text evidence="3">The sequence shown here is derived from an EMBL/GenBank/DDBJ whole genome shotgun (WGS) entry which is preliminary data.</text>
</comment>
<dbReference type="Proteomes" id="UP000553193">
    <property type="component" value="Unassembled WGS sequence"/>
</dbReference>
<evidence type="ECO:0000256" key="1">
    <source>
        <dbReference type="SAM" id="MobiDB-lite"/>
    </source>
</evidence>
<gene>
    <name evidence="3" type="ORF">GGQ83_003755</name>
</gene>